<evidence type="ECO:0000256" key="4">
    <source>
        <dbReference type="ARBA" id="ARBA00023136"/>
    </source>
</evidence>
<dbReference type="CDD" id="cd07042">
    <property type="entry name" value="STAS_SulP_like_sulfate_transporter"/>
    <property type="match status" value="1"/>
</dbReference>
<feature type="transmembrane region" description="Helical" evidence="5">
    <location>
        <begin position="136"/>
        <end position="158"/>
    </location>
</feature>
<feature type="transmembrane region" description="Helical" evidence="5">
    <location>
        <begin position="28"/>
        <end position="49"/>
    </location>
</feature>
<protein>
    <submittedName>
        <fullName evidence="7">SulP family inorganic anion transporter</fullName>
    </submittedName>
</protein>
<dbReference type="SUPFAM" id="SSF52091">
    <property type="entry name" value="SpoIIaa-like"/>
    <property type="match status" value="1"/>
</dbReference>
<dbReference type="EMBL" id="JBFRYA010000011">
    <property type="protein sequence ID" value="MEX1669825.1"/>
    <property type="molecule type" value="Genomic_DNA"/>
</dbReference>
<evidence type="ECO:0000256" key="3">
    <source>
        <dbReference type="ARBA" id="ARBA00022989"/>
    </source>
</evidence>
<feature type="transmembrane region" description="Helical" evidence="5">
    <location>
        <begin position="308"/>
        <end position="327"/>
    </location>
</feature>
<feature type="transmembrane region" description="Helical" evidence="5">
    <location>
        <begin position="78"/>
        <end position="97"/>
    </location>
</feature>
<keyword evidence="3 5" id="KW-1133">Transmembrane helix</keyword>
<dbReference type="Pfam" id="PF01740">
    <property type="entry name" value="STAS"/>
    <property type="match status" value="1"/>
</dbReference>
<dbReference type="InterPro" id="IPR011547">
    <property type="entry name" value="SLC26A/SulP_dom"/>
</dbReference>
<dbReference type="InterPro" id="IPR036513">
    <property type="entry name" value="STAS_dom_sf"/>
</dbReference>
<keyword evidence="4 5" id="KW-0472">Membrane</keyword>
<keyword evidence="8" id="KW-1185">Reference proteome</keyword>
<comment type="subcellular location">
    <subcellularLocation>
        <location evidence="1">Membrane</location>
        <topology evidence="1">Multi-pass membrane protein</topology>
    </subcellularLocation>
</comment>
<accession>A0ABV3U778</accession>
<dbReference type="Pfam" id="PF00916">
    <property type="entry name" value="Sulfate_transp"/>
    <property type="match status" value="1"/>
</dbReference>
<feature type="transmembrane region" description="Helical" evidence="5">
    <location>
        <begin position="272"/>
        <end position="296"/>
    </location>
</feature>
<evidence type="ECO:0000256" key="5">
    <source>
        <dbReference type="SAM" id="Phobius"/>
    </source>
</evidence>
<organism evidence="7 8">
    <name type="scientific">Zhongshania guokunii</name>
    <dbReference type="NCBI Taxonomy" id="641783"/>
    <lineage>
        <taxon>Bacteria</taxon>
        <taxon>Pseudomonadati</taxon>
        <taxon>Pseudomonadota</taxon>
        <taxon>Gammaproteobacteria</taxon>
        <taxon>Cellvibrionales</taxon>
        <taxon>Spongiibacteraceae</taxon>
        <taxon>Zhongshania</taxon>
    </lineage>
</organism>
<feature type="transmembrane region" description="Helical" evidence="5">
    <location>
        <begin position="103"/>
        <end position="124"/>
    </location>
</feature>
<feature type="transmembrane region" description="Helical" evidence="5">
    <location>
        <begin position="373"/>
        <end position="390"/>
    </location>
</feature>
<dbReference type="InterPro" id="IPR001902">
    <property type="entry name" value="SLC26A/SulP_fam"/>
</dbReference>
<evidence type="ECO:0000313" key="7">
    <source>
        <dbReference type="EMBL" id="MEX1669825.1"/>
    </source>
</evidence>
<dbReference type="NCBIfam" id="TIGR00815">
    <property type="entry name" value="sulP"/>
    <property type="match status" value="1"/>
</dbReference>
<feature type="transmembrane region" description="Helical" evidence="5">
    <location>
        <begin position="339"/>
        <end position="361"/>
    </location>
</feature>
<reference evidence="7 8" key="1">
    <citation type="journal article" date="2011" name="Int. J. Syst. Evol. Microbiol.">
        <title>Zhongshania antarctica gen. nov., sp. nov. and Zhongshania guokunii sp. nov., gammaproteobacteria respectively isolated from coastal attached (fast) ice and surface seawater of the Antarctic.</title>
        <authorList>
            <person name="Li H.J."/>
            <person name="Zhang X.Y."/>
            <person name="Chen C.X."/>
            <person name="Zhang Y.J."/>
            <person name="Gao Z.M."/>
            <person name="Yu Y."/>
            <person name="Chen X.L."/>
            <person name="Chen B."/>
            <person name="Zhang Y.Z."/>
        </authorList>
    </citation>
    <scope>NUCLEOTIDE SEQUENCE [LARGE SCALE GENOMIC DNA]</scope>
    <source>
        <strain evidence="7 8">ZS6-22T</strain>
    </source>
</reference>
<evidence type="ECO:0000256" key="2">
    <source>
        <dbReference type="ARBA" id="ARBA00022692"/>
    </source>
</evidence>
<name>A0ABV3U778_9GAMM</name>
<evidence type="ECO:0000259" key="6">
    <source>
        <dbReference type="PROSITE" id="PS50801"/>
    </source>
</evidence>
<dbReference type="RefSeq" id="WP_368382165.1">
    <property type="nucleotide sequence ID" value="NZ_JBFRYA010000011.1"/>
</dbReference>
<feature type="domain" description="STAS" evidence="6">
    <location>
        <begin position="456"/>
        <end position="555"/>
    </location>
</feature>
<keyword evidence="2 5" id="KW-0812">Transmembrane</keyword>
<feature type="transmembrane region" description="Helical" evidence="5">
    <location>
        <begin position="178"/>
        <end position="199"/>
    </location>
</feature>
<dbReference type="PANTHER" id="PTHR11814">
    <property type="entry name" value="SULFATE TRANSPORTER"/>
    <property type="match status" value="1"/>
</dbReference>
<gene>
    <name evidence="7" type="ORF">AB4876_12970</name>
</gene>
<feature type="transmembrane region" description="Helical" evidence="5">
    <location>
        <begin position="220"/>
        <end position="239"/>
    </location>
</feature>
<comment type="caution">
    <text evidence="7">The sequence shown here is derived from an EMBL/GenBank/DDBJ whole genome shotgun (WGS) entry which is preliminary data.</text>
</comment>
<dbReference type="PROSITE" id="PS50801">
    <property type="entry name" value="STAS"/>
    <property type="match status" value="1"/>
</dbReference>
<dbReference type="Proteomes" id="UP001557485">
    <property type="component" value="Unassembled WGS sequence"/>
</dbReference>
<evidence type="ECO:0000313" key="8">
    <source>
        <dbReference type="Proteomes" id="UP001557485"/>
    </source>
</evidence>
<sequence>MKITAIKNYFPIITWAGEYNREVLLSDLLAALIVTIMLIPQSLAYALLAGLPPQMGLYASMLPLVAYGIFGTSRTLSVGPVAVVSLMTASAIGHIASAGSVSYIEAALLLAFLSGVFLLGMGLLRMGFLANFLSHPVIAGFITASGIIIACSQLKYILGIKANGENLFALLHSLYASVASTNFYTVAVGVPTLIFLFWVRSGLKPLLVRAGLGDKAAGMLAKTGPVLGIIATSYAAFYFDLGSKGVILVGEVPTGLPSFQMPKLGHDAWRELMLSAVFISIIGFVESVSVGHTLAAKRRQRIVPNQELIGLGAANIAASFSGGYPVTGGFARSVVNFDAGAVTPAAGMFTAVGIAAAAMYFTPYLAYLPKATLAATIIVAVLSLVDFSIIKKSWGYARSDFIAVVTTLVVTLIMGVETGVACGVFASLGLHLYKTSVPHMAVVGEVPGTEHYRNINRHKVITHSNILSLRIDESLYFANAGFIEDKVYELVDGNPDIQHVILMCTAVNEIDLSALEVLESINLRLKDSSIKLHLSEVKGPVMDVLAHTEFMKHLSGQVFLSHHLGVQNIVAASAEQKPSTTPSWDI</sequence>
<dbReference type="Gene3D" id="3.30.750.24">
    <property type="entry name" value="STAS domain"/>
    <property type="match status" value="1"/>
</dbReference>
<proteinExistence type="predicted"/>
<dbReference type="InterPro" id="IPR002645">
    <property type="entry name" value="STAS_dom"/>
</dbReference>
<feature type="transmembrane region" description="Helical" evidence="5">
    <location>
        <begin position="55"/>
        <end position="71"/>
    </location>
</feature>
<evidence type="ECO:0000256" key="1">
    <source>
        <dbReference type="ARBA" id="ARBA00004141"/>
    </source>
</evidence>
<feature type="transmembrane region" description="Helical" evidence="5">
    <location>
        <begin position="402"/>
        <end position="430"/>
    </location>
</feature>